<accession>A0A150PV31</accession>
<protein>
    <submittedName>
        <fullName evidence="1">Uncharacterized protein</fullName>
    </submittedName>
</protein>
<name>A0A150PV31_SORCE</name>
<proteinExistence type="predicted"/>
<evidence type="ECO:0000313" key="2">
    <source>
        <dbReference type="Proteomes" id="UP000075420"/>
    </source>
</evidence>
<dbReference type="AlphaFoldDB" id="A0A150PV31"/>
<dbReference type="Proteomes" id="UP000075420">
    <property type="component" value="Unassembled WGS sequence"/>
</dbReference>
<organism evidence="1 2">
    <name type="scientific">Sorangium cellulosum</name>
    <name type="common">Polyangium cellulosum</name>
    <dbReference type="NCBI Taxonomy" id="56"/>
    <lineage>
        <taxon>Bacteria</taxon>
        <taxon>Pseudomonadati</taxon>
        <taxon>Myxococcota</taxon>
        <taxon>Polyangia</taxon>
        <taxon>Polyangiales</taxon>
        <taxon>Polyangiaceae</taxon>
        <taxon>Sorangium</taxon>
    </lineage>
</organism>
<comment type="caution">
    <text evidence="1">The sequence shown here is derived from an EMBL/GenBank/DDBJ whole genome shotgun (WGS) entry which is preliminary data.</text>
</comment>
<reference evidence="1 2" key="1">
    <citation type="submission" date="2014-02" db="EMBL/GenBank/DDBJ databases">
        <title>The small core and large imbalanced accessory genome model reveals a collaborative survival strategy of Sorangium cellulosum strains in nature.</title>
        <authorList>
            <person name="Han K."/>
            <person name="Peng R."/>
            <person name="Blom J."/>
            <person name="Li Y.-Z."/>
        </authorList>
    </citation>
    <scope>NUCLEOTIDE SEQUENCE [LARGE SCALE GENOMIC DNA]</scope>
    <source>
        <strain evidence="1 2">So0157-25</strain>
    </source>
</reference>
<gene>
    <name evidence="1" type="ORF">BE08_43630</name>
</gene>
<sequence>MEVGILEALLARIRRDGWMVVGALQWKHLCKLRARGPSPTEAEQVERLILHAEEAEADIVAFSRDGDDEGVARQEAVLSGVQRARAGLCKPLAVVGEVALPSLEGWILALLGQRGTEDMTPARARREIEKAGLAFKSTASMVRVVEQCPDLSRVPDDARGLIRWRDAAQGALAPSPELPGKS</sequence>
<dbReference type="EMBL" id="JELY01000398">
    <property type="protein sequence ID" value="KYF59542.1"/>
    <property type="molecule type" value="Genomic_DNA"/>
</dbReference>
<evidence type="ECO:0000313" key="1">
    <source>
        <dbReference type="EMBL" id="KYF59542.1"/>
    </source>
</evidence>